<dbReference type="AlphaFoldDB" id="A0A803NL63"/>
<organism evidence="2 3">
    <name type="scientific">Cannabis sativa</name>
    <name type="common">Hemp</name>
    <name type="synonym">Marijuana</name>
    <dbReference type="NCBI Taxonomy" id="3483"/>
    <lineage>
        <taxon>Eukaryota</taxon>
        <taxon>Viridiplantae</taxon>
        <taxon>Streptophyta</taxon>
        <taxon>Embryophyta</taxon>
        <taxon>Tracheophyta</taxon>
        <taxon>Spermatophyta</taxon>
        <taxon>Magnoliopsida</taxon>
        <taxon>eudicotyledons</taxon>
        <taxon>Gunneridae</taxon>
        <taxon>Pentapetalae</taxon>
        <taxon>rosids</taxon>
        <taxon>fabids</taxon>
        <taxon>Rosales</taxon>
        <taxon>Cannabaceae</taxon>
        <taxon>Cannabis</taxon>
    </lineage>
</organism>
<name>A0A803NL63_CANSA</name>
<sequence>MQRGQGRGGSLMDDDRHHKRGQMHPHAPTRESWGDGDGRLVGPMRGDTGRQTLGFCRLVARQSVYMGGKHLNIDAKMLYTTLIIKDGKKIAQVDERISQIVWRNGEFTIVKFNDDATRHHMLENGVIQFDRKHVIVPPWTTDLDGVDYEWLPIKCKSCNGFGHGAIDSRKVIVLAKSSQYVHCYVKMVSHNEADCVTFVYGSNSLVERKILWDDLTKLKFPIKLWIILGDFNVIFHYEDRIGENLVSKNELEDVNNWINLGLVDLLNKSGSHYTWTNNQVGIDRIYSRIDHAFKNEA</sequence>
<proteinExistence type="predicted"/>
<dbReference type="PANTHER" id="PTHR33710">
    <property type="entry name" value="BNAC02G09200D PROTEIN"/>
    <property type="match status" value="1"/>
</dbReference>
<evidence type="ECO:0000313" key="2">
    <source>
        <dbReference type="EnsemblPlants" id="cds.evm.model.01.2441"/>
    </source>
</evidence>
<feature type="compositionally biased region" description="Basic and acidic residues" evidence="1">
    <location>
        <begin position="28"/>
        <end position="38"/>
    </location>
</feature>
<dbReference type="Proteomes" id="UP000596661">
    <property type="component" value="Chromosome 1"/>
</dbReference>
<reference evidence="2" key="2">
    <citation type="submission" date="2021-03" db="UniProtKB">
        <authorList>
            <consortium name="EnsemblPlants"/>
        </authorList>
    </citation>
    <scope>IDENTIFICATION</scope>
</reference>
<dbReference type="InterPro" id="IPR036691">
    <property type="entry name" value="Endo/exonu/phosph_ase_sf"/>
</dbReference>
<dbReference type="EMBL" id="UZAU01000073">
    <property type="status" value="NOT_ANNOTATED_CDS"/>
    <property type="molecule type" value="Genomic_DNA"/>
</dbReference>
<evidence type="ECO:0000256" key="1">
    <source>
        <dbReference type="SAM" id="MobiDB-lite"/>
    </source>
</evidence>
<evidence type="ECO:0000313" key="3">
    <source>
        <dbReference type="Proteomes" id="UP000596661"/>
    </source>
</evidence>
<reference evidence="2" key="1">
    <citation type="submission" date="2018-11" db="EMBL/GenBank/DDBJ databases">
        <authorList>
            <person name="Grassa J C."/>
        </authorList>
    </citation>
    <scope>NUCLEOTIDE SEQUENCE [LARGE SCALE GENOMIC DNA]</scope>
</reference>
<feature type="region of interest" description="Disordered" evidence="1">
    <location>
        <begin position="1"/>
        <end position="46"/>
    </location>
</feature>
<keyword evidence="3" id="KW-1185">Reference proteome</keyword>
<dbReference type="PANTHER" id="PTHR33710:SF80">
    <property type="entry name" value="ENDONUCLEASE_EXONUCLEASE_PHOSPHATASE"/>
    <property type="match status" value="1"/>
</dbReference>
<dbReference type="SUPFAM" id="SSF56219">
    <property type="entry name" value="DNase I-like"/>
    <property type="match status" value="1"/>
</dbReference>
<accession>A0A803NL63</accession>
<dbReference type="EnsemblPlants" id="evm.model.01.2441">
    <property type="protein sequence ID" value="cds.evm.model.01.2441"/>
    <property type="gene ID" value="evm.TU.01.2441"/>
</dbReference>
<dbReference type="Gene3D" id="3.60.10.10">
    <property type="entry name" value="Endonuclease/exonuclease/phosphatase"/>
    <property type="match status" value="1"/>
</dbReference>
<protein>
    <submittedName>
        <fullName evidence="2">Uncharacterized protein</fullName>
    </submittedName>
</protein>
<dbReference type="Gramene" id="evm.model.01.2441">
    <property type="protein sequence ID" value="cds.evm.model.01.2441"/>
    <property type="gene ID" value="evm.TU.01.2441"/>
</dbReference>